<dbReference type="AlphaFoldDB" id="A0A6B3LT01"/>
<keyword evidence="2" id="KW-1185">Reference proteome</keyword>
<sequence>MKNILIIALLIIQTSCVMQVLGEKWDYRKYLTKEEKNTLNNGNTLFKTHISYRPNGQIYWTGPLKVEKINKDYKFTHQGNWKQFYDDGALLATIEYDDKGLNQGAKIYEMDGQIAVVITERKDSIQNSPYRFRCIKNGFYNNGQVMQIEKWIILNNKSLKHGQWLYFDEDGSISKSINYERGKEIK</sequence>
<dbReference type="InterPro" id="IPR011652">
    <property type="entry name" value="MORN_2"/>
</dbReference>
<dbReference type="Pfam" id="PF07661">
    <property type="entry name" value="MORN_2"/>
    <property type="match status" value="2"/>
</dbReference>
<dbReference type="Proteomes" id="UP000474777">
    <property type="component" value="Unassembled WGS sequence"/>
</dbReference>
<comment type="caution">
    <text evidence="1">The sequence shown here is derived from an EMBL/GenBank/DDBJ whole genome shotgun (WGS) entry which is preliminary data.</text>
</comment>
<evidence type="ECO:0000313" key="1">
    <source>
        <dbReference type="EMBL" id="NEM98943.1"/>
    </source>
</evidence>
<evidence type="ECO:0000313" key="2">
    <source>
        <dbReference type="Proteomes" id="UP000474777"/>
    </source>
</evidence>
<proteinExistence type="predicted"/>
<dbReference type="EMBL" id="JAAGWD010000006">
    <property type="protein sequence ID" value="NEM98943.1"/>
    <property type="molecule type" value="Genomic_DNA"/>
</dbReference>
<protein>
    <recommendedName>
        <fullName evidence="3">Toxin-antitoxin system YwqK family antitoxin</fullName>
    </recommendedName>
</protein>
<dbReference type="RefSeq" id="WP_163915826.1">
    <property type="nucleotide sequence ID" value="NZ_JAAGWD010000006.1"/>
</dbReference>
<name>A0A6B3LT01_9BACT</name>
<gene>
    <name evidence="1" type="ORF">GXP69_14665</name>
</gene>
<dbReference type="Gene3D" id="3.90.930.1">
    <property type="match status" value="1"/>
</dbReference>
<evidence type="ECO:0008006" key="3">
    <source>
        <dbReference type="Google" id="ProtNLM"/>
    </source>
</evidence>
<organism evidence="1 2">
    <name type="scientific">Pontibacter burrus</name>
    <dbReference type="NCBI Taxonomy" id="2704466"/>
    <lineage>
        <taxon>Bacteria</taxon>
        <taxon>Pseudomonadati</taxon>
        <taxon>Bacteroidota</taxon>
        <taxon>Cytophagia</taxon>
        <taxon>Cytophagales</taxon>
        <taxon>Hymenobacteraceae</taxon>
        <taxon>Pontibacter</taxon>
    </lineage>
</organism>
<accession>A0A6B3LT01</accession>
<reference evidence="1 2" key="1">
    <citation type="submission" date="2020-02" db="EMBL/GenBank/DDBJ databases">
        <authorList>
            <person name="Kim M.K."/>
        </authorList>
    </citation>
    <scope>NUCLEOTIDE SEQUENCE [LARGE SCALE GENOMIC DNA]</scope>
    <source>
        <strain evidence="1 2">BT327</strain>
    </source>
</reference>